<reference evidence="2 3" key="1">
    <citation type="submission" date="2017-12" db="EMBL/GenBank/DDBJ databases">
        <title>Genome Sequence of a Multidrug-Resistant Candida haemulonii Isolate from a Patient with Chronic Leg Ulcers in Israel.</title>
        <authorList>
            <person name="Chow N.A."/>
            <person name="Gade L."/>
            <person name="Batra D."/>
            <person name="Rowe L.A."/>
            <person name="Ben-Ami R."/>
            <person name="Loparev V.N."/>
            <person name="Litvintseva A.P."/>
        </authorList>
    </citation>
    <scope>NUCLEOTIDE SEQUENCE [LARGE SCALE GENOMIC DNA]</scope>
    <source>
        <strain evidence="2 3">B11899</strain>
    </source>
</reference>
<dbReference type="Gene3D" id="1.10.472.10">
    <property type="entry name" value="Cyclin-like"/>
    <property type="match status" value="1"/>
</dbReference>
<evidence type="ECO:0000313" key="3">
    <source>
        <dbReference type="Proteomes" id="UP000244309"/>
    </source>
</evidence>
<organism evidence="2 3">
    <name type="scientific">Candidozyma haemuli</name>
    <dbReference type="NCBI Taxonomy" id="45357"/>
    <lineage>
        <taxon>Eukaryota</taxon>
        <taxon>Fungi</taxon>
        <taxon>Dikarya</taxon>
        <taxon>Ascomycota</taxon>
        <taxon>Saccharomycotina</taxon>
        <taxon>Pichiomycetes</taxon>
        <taxon>Metschnikowiaceae</taxon>
        <taxon>Candidozyma</taxon>
    </lineage>
</organism>
<dbReference type="GeneID" id="37008028"/>
<evidence type="ECO:0008006" key="4">
    <source>
        <dbReference type="Google" id="ProtNLM"/>
    </source>
</evidence>
<sequence length="303" mass="32879">MSTLAKTYVACCLLLLQDPGSPLVPHDVSDFVSVLDTLDLSSANLALSIVLLARYKRNDVNTLVLGDTSALNTAYYAMIGSLVLANKYMNDQSYTLKTWHSILAKCSHLAPTLPLLNQLEAHFLSAINYSVGTAHEPSLWDKFSHLDPYWLSQLRAQVEDGPVAAPLPQSVPQVPAQVAPPVAAAAAAPQVGPMPTPPSVPTFQPFAPLVAMAPVVSPAYCLGQSLQPHLHCTPVPTPPTVPPPLPRQMYNQCQFQALDDYVPMTPMSVGRKRRKVDDYSISINVGQPWYPAPMGAQALHKHY</sequence>
<proteinExistence type="predicted"/>
<evidence type="ECO:0000313" key="2">
    <source>
        <dbReference type="EMBL" id="PVH22972.1"/>
    </source>
</evidence>
<keyword evidence="3" id="KW-1185">Reference proteome</keyword>
<name>A0A2V1AYQ6_9ASCO</name>
<dbReference type="EMBL" id="PKFO01000010">
    <property type="protein sequence ID" value="PVH22972.1"/>
    <property type="molecule type" value="Genomic_DNA"/>
</dbReference>
<dbReference type="RefSeq" id="XP_025343912.1">
    <property type="nucleotide sequence ID" value="XM_025486362.1"/>
</dbReference>
<dbReference type="Proteomes" id="UP000244309">
    <property type="component" value="Unassembled WGS sequence"/>
</dbReference>
<dbReference type="CDD" id="cd20557">
    <property type="entry name" value="CYCLIN_ScPCL1-like"/>
    <property type="match status" value="1"/>
</dbReference>
<keyword evidence="1" id="KW-0732">Signal</keyword>
<gene>
    <name evidence="2" type="ORF">CXQ85_002697</name>
</gene>
<dbReference type="AlphaFoldDB" id="A0A2V1AYQ6"/>
<feature type="signal peptide" evidence="1">
    <location>
        <begin position="1"/>
        <end position="22"/>
    </location>
</feature>
<comment type="caution">
    <text evidence="2">The sequence shown here is derived from an EMBL/GenBank/DDBJ whole genome shotgun (WGS) entry which is preliminary data.</text>
</comment>
<accession>A0A2V1AYQ6</accession>
<dbReference type="OrthoDB" id="244495at2759"/>
<protein>
    <recommendedName>
        <fullName evidence="4">Cyclin N-terminal domain-containing protein</fullName>
    </recommendedName>
</protein>
<feature type="chain" id="PRO_5016123991" description="Cyclin N-terminal domain-containing protein" evidence="1">
    <location>
        <begin position="23"/>
        <end position="303"/>
    </location>
</feature>
<evidence type="ECO:0000256" key="1">
    <source>
        <dbReference type="SAM" id="SignalP"/>
    </source>
</evidence>
<dbReference type="VEuPathDB" id="FungiDB:CXQ85_002697"/>